<keyword evidence="2" id="KW-1185">Reference proteome</keyword>
<evidence type="ECO:0000313" key="1">
    <source>
        <dbReference type="EMBL" id="SIQ58985.1"/>
    </source>
</evidence>
<dbReference type="AlphaFoldDB" id="A0A1N6U027"/>
<reference evidence="2" key="1">
    <citation type="submission" date="2017-01" db="EMBL/GenBank/DDBJ databases">
        <authorList>
            <person name="Varghese N."/>
            <person name="Submissions S."/>
        </authorList>
    </citation>
    <scope>NUCLEOTIDE SEQUENCE [LARGE SCALE GENOMIC DNA]</scope>
    <source>
        <strain evidence="2">DSM 15366</strain>
    </source>
</reference>
<evidence type="ECO:0000313" key="2">
    <source>
        <dbReference type="Proteomes" id="UP000186953"/>
    </source>
</evidence>
<protein>
    <recommendedName>
        <fullName evidence="3">Right handed beta helix region</fullName>
    </recommendedName>
</protein>
<dbReference type="Gene3D" id="2.160.20.10">
    <property type="entry name" value="Single-stranded right-handed beta-helix, Pectin lyase-like"/>
    <property type="match status" value="1"/>
</dbReference>
<dbReference type="EMBL" id="FTMA01000002">
    <property type="protein sequence ID" value="SIQ58985.1"/>
    <property type="molecule type" value="Genomic_DNA"/>
</dbReference>
<accession>A0A1N6U027</accession>
<proteinExistence type="predicted"/>
<gene>
    <name evidence="1" type="ORF">SAMN05421797_102151</name>
</gene>
<organism evidence="1 2">
    <name type="scientific">Maribacter ulvicola</name>
    <dbReference type="NCBI Taxonomy" id="228959"/>
    <lineage>
        <taxon>Bacteria</taxon>
        <taxon>Pseudomonadati</taxon>
        <taxon>Bacteroidota</taxon>
        <taxon>Flavobacteriia</taxon>
        <taxon>Flavobacteriales</taxon>
        <taxon>Flavobacteriaceae</taxon>
        <taxon>Maribacter</taxon>
    </lineage>
</organism>
<dbReference type="Proteomes" id="UP000186953">
    <property type="component" value="Unassembled WGS sequence"/>
</dbReference>
<dbReference type="InterPro" id="IPR011050">
    <property type="entry name" value="Pectin_lyase_fold/virulence"/>
</dbReference>
<dbReference type="OrthoDB" id="8878147at2"/>
<sequence length="530" mass="58417">MKSYLKIYAFSLLIICNFSCNKDKDSDENLIADAVDAPDVILGTTNICDAKGNGKLYEVGPGKEYENIIDVPTENLGPGDAVRIYAKSEAYYERLIIATKGTKEEPICVCGVPDEAGKLPILDGTNARVRPVNVSSYFNENTAYLGIIVIARNYGNHPEYINVSNLQIQGAHQYMEDDSQQSYIMGTDELKPYSRASSGVYMRGSHIQINNCLVRHNGNGIFGAYNSANDPLIDVRLNNNIIQHNGTYDVSQQHNIYIESEGLVSIGNQFGPVREGAKGTNYKSRSAGDVIMYNYFVGPAARQINLAESENSVDYFPGLTSFQTTYVAGNIIEGNENGSATMLHYGNDNVSASPMERGNRKGTLYSYNNTFVIKSNIELSYRKIFFDVTFCEGTLKAFNNVLYYENNSSNGDSQISFFRESGTAGLVSNNLISTATIAAYNTKYIDEDQRRCAETSLDFKELESMLASEVDFGLDKDNLYKLTSSSKAIDAGMDIPSEVLNLEFQFKSPSGVEPRTINGAAIDIGAFEFN</sequence>
<dbReference type="RefSeq" id="WP_076548131.1">
    <property type="nucleotide sequence ID" value="NZ_FTMA01000002.1"/>
</dbReference>
<dbReference type="SUPFAM" id="SSF51126">
    <property type="entry name" value="Pectin lyase-like"/>
    <property type="match status" value="1"/>
</dbReference>
<dbReference type="InterPro" id="IPR012334">
    <property type="entry name" value="Pectin_lyas_fold"/>
</dbReference>
<evidence type="ECO:0008006" key="3">
    <source>
        <dbReference type="Google" id="ProtNLM"/>
    </source>
</evidence>
<dbReference type="STRING" id="228959.SAMN05421797_102151"/>
<name>A0A1N6U027_9FLAO</name>